<evidence type="ECO:0000313" key="3">
    <source>
        <dbReference type="Proteomes" id="UP000597656"/>
    </source>
</evidence>
<dbReference type="Pfam" id="PF07876">
    <property type="entry name" value="Dabb"/>
    <property type="match status" value="1"/>
</dbReference>
<dbReference type="SUPFAM" id="SSF54909">
    <property type="entry name" value="Dimeric alpha+beta barrel"/>
    <property type="match status" value="1"/>
</dbReference>
<keyword evidence="3" id="KW-1185">Reference proteome</keyword>
<dbReference type="RefSeq" id="WP_189157098.1">
    <property type="nucleotide sequence ID" value="NZ_BMNC01000006.1"/>
</dbReference>
<dbReference type="Gene3D" id="3.30.70.100">
    <property type="match status" value="1"/>
</dbReference>
<organism evidence="2 3">
    <name type="scientific">Lentzea pudingi</name>
    <dbReference type="NCBI Taxonomy" id="1789439"/>
    <lineage>
        <taxon>Bacteria</taxon>
        <taxon>Bacillati</taxon>
        <taxon>Actinomycetota</taxon>
        <taxon>Actinomycetes</taxon>
        <taxon>Pseudonocardiales</taxon>
        <taxon>Pseudonocardiaceae</taxon>
        <taxon>Lentzea</taxon>
    </lineage>
</organism>
<dbReference type="InterPro" id="IPR013097">
    <property type="entry name" value="Dabb"/>
</dbReference>
<protein>
    <recommendedName>
        <fullName evidence="1">Stress-response A/B barrel domain-containing protein</fullName>
    </recommendedName>
</protein>
<dbReference type="SMART" id="SM00886">
    <property type="entry name" value="Dabb"/>
    <property type="match status" value="1"/>
</dbReference>
<feature type="domain" description="Stress-response A/B barrel" evidence="1">
    <location>
        <begin position="2"/>
        <end position="95"/>
    </location>
</feature>
<accession>A0ABQ2IB70</accession>
<evidence type="ECO:0000259" key="1">
    <source>
        <dbReference type="PROSITE" id="PS51502"/>
    </source>
</evidence>
<reference evidence="3" key="1">
    <citation type="journal article" date="2019" name="Int. J. Syst. Evol. Microbiol.">
        <title>The Global Catalogue of Microorganisms (GCM) 10K type strain sequencing project: providing services to taxonomists for standard genome sequencing and annotation.</title>
        <authorList>
            <consortium name="The Broad Institute Genomics Platform"/>
            <consortium name="The Broad Institute Genome Sequencing Center for Infectious Disease"/>
            <person name="Wu L."/>
            <person name="Ma J."/>
        </authorList>
    </citation>
    <scope>NUCLEOTIDE SEQUENCE [LARGE SCALE GENOMIC DNA]</scope>
    <source>
        <strain evidence="3">CGMCC 4.7319</strain>
    </source>
</reference>
<sequence length="111" mass="12682">MIRHIVLFTFKPGCSWDDQRAVEAEWSTHQVGVHVPELVEWRAGRNVSTRDIACDFVAIGLLRDEADLHRYLTNDFHRRSAALWREISTWVIADVVEPVSSQPTVSSDHTA</sequence>
<comment type="caution">
    <text evidence="2">The sequence shown here is derived from an EMBL/GenBank/DDBJ whole genome shotgun (WGS) entry which is preliminary data.</text>
</comment>
<dbReference type="EMBL" id="BMNC01000006">
    <property type="protein sequence ID" value="GGN03970.1"/>
    <property type="molecule type" value="Genomic_DNA"/>
</dbReference>
<dbReference type="PROSITE" id="PS51502">
    <property type="entry name" value="S_R_A_B_BARREL"/>
    <property type="match status" value="1"/>
</dbReference>
<name>A0ABQ2IB70_9PSEU</name>
<dbReference type="InterPro" id="IPR011008">
    <property type="entry name" value="Dimeric_a/b-barrel"/>
</dbReference>
<gene>
    <name evidence="2" type="ORF">GCM10011609_48890</name>
</gene>
<proteinExistence type="predicted"/>
<dbReference type="Proteomes" id="UP000597656">
    <property type="component" value="Unassembled WGS sequence"/>
</dbReference>
<evidence type="ECO:0000313" key="2">
    <source>
        <dbReference type="EMBL" id="GGN03970.1"/>
    </source>
</evidence>